<evidence type="ECO:0000256" key="1">
    <source>
        <dbReference type="ARBA" id="ARBA00023157"/>
    </source>
</evidence>
<name>A0AAN8WNW8_HALRR</name>
<dbReference type="Gene3D" id="2.40.10.10">
    <property type="entry name" value="Trypsin-like serine proteases"/>
    <property type="match status" value="1"/>
</dbReference>
<dbReference type="PANTHER" id="PTHR24252:SF7">
    <property type="entry name" value="HYALIN"/>
    <property type="match status" value="1"/>
</dbReference>
<accession>A0AAN8WNW8</accession>
<dbReference type="SUPFAM" id="SSF50494">
    <property type="entry name" value="Trypsin-like serine proteases"/>
    <property type="match status" value="1"/>
</dbReference>
<dbReference type="Pfam" id="PF00089">
    <property type="entry name" value="Trypsin"/>
    <property type="match status" value="1"/>
</dbReference>
<evidence type="ECO:0000313" key="5">
    <source>
        <dbReference type="Proteomes" id="UP001381693"/>
    </source>
</evidence>
<comment type="caution">
    <text evidence="4">The sequence shown here is derived from an EMBL/GenBank/DDBJ whole genome shotgun (WGS) entry which is preliminary data.</text>
</comment>
<dbReference type="InterPro" id="IPR001254">
    <property type="entry name" value="Trypsin_dom"/>
</dbReference>
<dbReference type="GO" id="GO:0004252">
    <property type="term" value="F:serine-type endopeptidase activity"/>
    <property type="evidence" value="ECO:0007669"/>
    <property type="project" value="InterPro"/>
</dbReference>
<keyword evidence="1" id="KW-1015">Disulfide bond</keyword>
<dbReference type="CDD" id="cd00190">
    <property type="entry name" value="Tryp_SPc"/>
    <property type="match status" value="1"/>
</dbReference>
<feature type="domain" description="Peptidase S1" evidence="3">
    <location>
        <begin position="10"/>
        <end position="239"/>
    </location>
</feature>
<dbReference type="GO" id="GO:0006508">
    <property type="term" value="P:proteolysis"/>
    <property type="evidence" value="ECO:0007669"/>
    <property type="project" value="InterPro"/>
</dbReference>
<dbReference type="SMART" id="SM00020">
    <property type="entry name" value="Tryp_SPc"/>
    <property type="match status" value="1"/>
</dbReference>
<dbReference type="PROSITE" id="PS50240">
    <property type="entry name" value="TRYPSIN_DOM"/>
    <property type="match status" value="1"/>
</dbReference>
<keyword evidence="5" id="KW-1185">Reference proteome</keyword>
<dbReference type="AlphaFoldDB" id="A0AAN8WNW8"/>
<dbReference type="PROSITE" id="PS00134">
    <property type="entry name" value="TRYPSIN_HIS"/>
    <property type="match status" value="1"/>
</dbReference>
<organism evidence="4 5">
    <name type="scientific">Halocaridina rubra</name>
    <name type="common">Hawaiian red shrimp</name>
    <dbReference type="NCBI Taxonomy" id="373956"/>
    <lineage>
        <taxon>Eukaryota</taxon>
        <taxon>Metazoa</taxon>
        <taxon>Ecdysozoa</taxon>
        <taxon>Arthropoda</taxon>
        <taxon>Crustacea</taxon>
        <taxon>Multicrustacea</taxon>
        <taxon>Malacostraca</taxon>
        <taxon>Eumalacostraca</taxon>
        <taxon>Eucarida</taxon>
        <taxon>Decapoda</taxon>
        <taxon>Pleocyemata</taxon>
        <taxon>Caridea</taxon>
        <taxon>Atyoidea</taxon>
        <taxon>Atyidae</taxon>
        <taxon>Halocaridina</taxon>
    </lineage>
</organism>
<feature type="non-terminal residue" evidence="4">
    <location>
        <position position="1"/>
    </location>
</feature>
<feature type="non-terminal residue" evidence="4">
    <location>
        <position position="239"/>
    </location>
</feature>
<dbReference type="PRINTS" id="PR00722">
    <property type="entry name" value="CHYMOTRYPSIN"/>
</dbReference>
<protein>
    <submittedName>
        <fullName evidence="4">Epidermal growth factor-binding protein type B</fullName>
    </submittedName>
</protein>
<dbReference type="EMBL" id="JAXCGZ010016084">
    <property type="protein sequence ID" value="KAK7069585.1"/>
    <property type="molecule type" value="Genomic_DNA"/>
</dbReference>
<sequence length="239" mass="25690">CGKRQPRNRIIGGDEAGLHEFPWMALVKPAQGLCGGTLINERFVLTAAHCINKVALPNNALPTVVLGEHVLSAGDETPYTVEIKARAVYPHEFYDKDQGVSVKDYDIGLVELERDVDLTTTPNIAPACAPNPLKSYDNITVTVSGWGYTTFPTGQRSDVLMKADLTTVPLNTCKKDYQPGVISNQMICAFASGKDACFDDSGAPLMAKEGDNWVIIGIVSFGPQGCADPKISGVYTRVG</sequence>
<dbReference type="InterPro" id="IPR018114">
    <property type="entry name" value="TRYPSIN_HIS"/>
</dbReference>
<proteinExistence type="inferred from homology"/>
<dbReference type="Proteomes" id="UP001381693">
    <property type="component" value="Unassembled WGS sequence"/>
</dbReference>
<dbReference type="InterPro" id="IPR001314">
    <property type="entry name" value="Peptidase_S1A"/>
</dbReference>
<evidence type="ECO:0000256" key="2">
    <source>
        <dbReference type="ARBA" id="ARBA00024195"/>
    </source>
</evidence>
<evidence type="ECO:0000313" key="4">
    <source>
        <dbReference type="EMBL" id="KAK7069585.1"/>
    </source>
</evidence>
<gene>
    <name evidence="4" type="primary">KLK13</name>
    <name evidence="4" type="ORF">SK128_001658</name>
</gene>
<comment type="similarity">
    <text evidence="2">Belongs to the peptidase S1 family. CLIP subfamily.</text>
</comment>
<dbReference type="PANTHER" id="PTHR24252">
    <property type="entry name" value="ACROSIN-RELATED"/>
    <property type="match status" value="1"/>
</dbReference>
<reference evidence="4 5" key="1">
    <citation type="submission" date="2023-11" db="EMBL/GenBank/DDBJ databases">
        <title>Halocaridina rubra genome assembly.</title>
        <authorList>
            <person name="Smith C."/>
        </authorList>
    </citation>
    <scope>NUCLEOTIDE SEQUENCE [LARGE SCALE GENOMIC DNA]</scope>
    <source>
        <strain evidence="4">EP-1</strain>
        <tissue evidence="4">Whole</tissue>
    </source>
</reference>
<dbReference type="InterPro" id="IPR009003">
    <property type="entry name" value="Peptidase_S1_PA"/>
</dbReference>
<dbReference type="FunFam" id="2.40.10.10:FF:000002">
    <property type="entry name" value="Transmembrane protease serine"/>
    <property type="match status" value="1"/>
</dbReference>
<evidence type="ECO:0000259" key="3">
    <source>
        <dbReference type="PROSITE" id="PS50240"/>
    </source>
</evidence>
<dbReference type="InterPro" id="IPR043504">
    <property type="entry name" value="Peptidase_S1_PA_chymotrypsin"/>
</dbReference>